<keyword evidence="5" id="KW-0808">Transferase</keyword>
<dbReference type="Pfam" id="PF02518">
    <property type="entry name" value="HATPase_c"/>
    <property type="match status" value="1"/>
</dbReference>
<keyword evidence="8 9" id="KW-0472">Membrane</keyword>
<keyword evidence="4" id="KW-0597">Phosphoprotein</keyword>
<dbReference type="InterPro" id="IPR036890">
    <property type="entry name" value="HATPase_C_sf"/>
</dbReference>
<name>A0ABS3LFU4_9ENTE</name>
<feature type="domain" description="PAS" evidence="11">
    <location>
        <begin position="243"/>
        <end position="278"/>
    </location>
</feature>
<dbReference type="PANTHER" id="PTHR45453">
    <property type="entry name" value="PHOSPHATE REGULON SENSOR PROTEIN PHOR"/>
    <property type="match status" value="1"/>
</dbReference>
<dbReference type="CDD" id="cd00130">
    <property type="entry name" value="PAS"/>
    <property type="match status" value="1"/>
</dbReference>
<evidence type="ECO:0000256" key="9">
    <source>
        <dbReference type="SAM" id="Phobius"/>
    </source>
</evidence>
<accession>A0ABS3LFU4</accession>
<dbReference type="Gene3D" id="3.30.565.10">
    <property type="entry name" value="Histidine kinase-like ATPase, C-terminal domain"/>
    <property type="match status" value="1"/>
</dbReference>
<dbReference type="Pfam" id="PF16736">
    <property type="entry name" value="sCache_like"/>
    <property type="match status" value="1"/>
</dbReference>
<dbReference type="PANTHER" id="PTHR45453:SF1">
    <property type="entry name" value="PHOSPHATE REGULON SENSOR PROTEIN PHOR"/>
    <property type="match status" value="1"/>
</dbReference>
<dbReference type="SUPFAM" id="SSF55874">
    <property type="entry name" value="ATPase domain of HSP90 chaperone/DNA topoisomerase II/histidine kinase"/>
    <property type="match status" value="1"/>
</dbReference>
<dbReference type="CDD" id="cd00082">
    <property type="entry name" value="HisKA"/>
    <property type="match status" value="1"/>
</dbReference>
<comment type="caution">
    <text evidence="12">The sequence shown here is derived from an EMBL/GenBank/DDBJ whole genome shotgun (WGS) entry which is preliminary data.</text>
</comment>
<keyword evidence="9" id="KW-1133">Transmembrane helix</keyword>
<dbReference type="InterPro" id="IPR035965">
    <property type="entry name" value="PAS-like_dom_sf"/>
</dbReference>
<evidence type="ECO:0000256" key="3">
    <source>
        <dbReference type="ARBA" id="ARBA00012438"/>
    </source>
</evidence>
<dbReference type="SMART" id="SM00388">
    <property type="entry name" value="HisKA"/>
    <property type="match status" value="1"/>
</dbReference>
<dbReference type="PROSITE" id="PS50109">
    <property type="entry name" value="HIS_KIN"/>
    <property type="match status" value="1"/>
</dbReference>
<feature type="transmembrane region" description="Helical" evidence="9">
    <location>
        <begin position="6"/>
        <end position="25"/>
    </location>
</feature>
<proteinExistence type="predicted"/>
<evidence type="ECO:0000256" key="4">
    <source>
        <dbReference type="ARBA" id="ARBA00022553"/>
    </source>
</evidence>
<dbReference type="InterPro" id="IPR003594">
    <property type="entry name" value="HATPase_dom"/>
</dbReference>
<comment type="catalytic activity">
    <reaction evidence="1">
        <text>ATP + protein L-histidine = ADP + protein N-phospho-L-histidine.</text>
        <dbReference type="EC" id="2.7.13.3"/>
    </reaction>
</comment>
<keyword evidence="9" id="KW-0812">Transmembrane</keyword>
<dbReference type="PROSITE" id="PS50112">
    <property type="entry name" value="PAS"/>
    <property type="match status" value="1"/>
</dbReference>
<protein>
    <recommendedName>
        <fullName evidence="3">histidine kinase</fullName>
        <ecNumber evidence="3">2.7.13.3</ecNumber>
    </recommendedName>
</protein>
<organism evidence="12 13">
    <name type="scientific">Candidatus Enterococcus moelleringii</name>
    <dbReference type="NCBI Taxonomy" id="2815325"/>
    <lineage>
        <taxon>Bacteria</taxon>
        <taxon>Bacillati</taxon>
        <taxon>Bacillota</taxon>
        <taxon>Bacilli</taxon>
        <taxon>Lactobacillales</taxon>
        <taxon>Enterococcaceae</taxon>
        <taxon>Enterococcus</taxon>
    </lineage>
</organism>
<evidence type="ECO:0000313" key="12">
    <source>
        <dbReference type="EMBL" id="MBO1308512.1"/>
    </source>
</evidence>
<dbReference type="Pfam" id="PF00512">
    <property type="entry name" value="HisKA"/>
    <property type="match status" value="1"/>
</dbReference>
<dbReference type="GO" id="GO:0016301">
    <property type="term" value="F:kinase activity"/>
    <property type="evidence" value="ECO:0007669"/>
    <property type="project" value="UniProtKB-KW"/>
</dbReference>
<dbReference type="RefSeq" id="WP_207675504.1">
    <property type="nucleotide sequence ID" value="NZ_JAFREM010000033.1"/>
</dbReference>
<gene>
    <name evidence="12" type="ORF">JZO70_20225</name>
</gene>
<evidence type="ECO:0000256" key="6">
    <source>
        <dbReference type="ARBA" id="ARBA00022777"/>
    </source>
</evidence>
<reference evidence="12 13" key="1">
    <citation type="submission" date="2021-03" db="EMBL/GenBank/DDBJ databases">
        <title>Enterococcal diversity collection.</title>
        <authorList>
            <person name="Gilmore M.S."/>
            <person name="Schwartzman J."/>
            <person name="Van Tyne D."/>
            <person name="Martin M."/>
            <person name="Earl A.M."/>
            <person name="Manson A.L."/>
            <person name="Straub T."/>
            <person name="Salamzade R."/>
            <person name="Saavedra J."/>
            <person name="Lebreton F."/>
            <person name="Prichula J."/>
            <person name="Schaufler K."/>
            <person name="Gaca A."/>
            <person name="Sgardioli B."/>
            <person name="Wagenaar J."/>
            <person name="Strong T."/>
        </authorList>
    </citation>
    <scope>NUCLEOTIDE SEQUENCE [LARGE SCALE GENOMIC DNA]</scope>
    <source>
        <strain evidence="12 13">669A</strain>
    </source>
</reference>
<dbReference type="Gene3D" id="1.10.287.130">
    <property type="match status" value="1"/>
</dbReference>
<evidence type="ECO:0000256" key="7">
    <source>
        <dbReference type="ARBA" id="ARBA00023012"/>
    </source>
</evidence>
<evidence type="ECO:0000256" key="2">
    <source>
        <dbReference type="ARBA" id="ARBA00004370"/>
    </source>
</evidence>
<keyword evidence="6 12" id="KW-0418">Kinase</keyword>
<evidence type="ECO:0000313" key="13">
    <source>
        <dbReference type="Proteomes" id="UP000664601"/>
    </source>
</evidence>
<dbReference type="InterPro" id="IPR004358">
    <property type="entry name" value="Sig_transdc_His_kin-like_C"/>
</dbReference>
<dbReference type="InterPro" id="IPR003661">
    <property type="entry name" value="HisK_dim/P_dom"/>
</dbReference>
<keyword evidence="7" id="KW-0902">Two-component regulatory system</keyword>
<dbReference type="Gene3D" id="3.30.450.20">
    <property type="entry name" value="PAS domain"/>
    <property type="match status" value="2"/>
</dbReference>
<dbReference type="EMBL" id="JAFREM010000033">
    <property type="protein sequence ID" value="MBO1308512.1"/>
    <property type="molecule type" value="Genomic_DNA"/>
</dbReference>
<evidence type="ECO:0000256" key="8">
    <source>
        <dbReference type="ARBA" id="ARBA00023136"/>
    </source>
</evidence>
<dbReference type="SUPFAM" id="SSF55785">
    <property type="entry name" value="PYP-like sensor domain (PAS domain)"/>
    <property type="match status" value="1"/>
</dbReference>
<evidence type="ECO:0000259" key="11">
    <source>
        <dbReference type="PROSITE" id="PS50112"/>
    </source>
</evidence>
<comment type="subcellular location">
    <subcellularLocation>
        <location evidence="2">Membrane</location>
    </subcellularLocation>
</comment>
<dbReference type="Proteomes" id="UP000664601">
    <property type="component" value="Unassembled WGS sequence"/>
</dbReference>
<dbReference type="SUPFAM" id="SSF47384">
    <property type="entry name" value="Homodimeric domain of signal transducing histidine kinase"/>
    <property type="match status" value="1"/>
</dbReference>
<dbReference type="SMART" id="SM00091">
    <property type="entry name" value="PAS"/>
    <property type="match status" value="1"/>
</dbReference>
<dbReference type="SMART" id="SM00387">
    <property type="entry name" value="HATPase_c"/>
    <property type="match status" value="1"/>
</dbReference>
<feature type="transmembrane region" description="Helical" evidence="9">
    <location>
        <begin position="167"/>
        <end position="186"/>
    </location>
</feature>
<evidence type="ECO:0000259" key="10">
    <source>
        <dbReference type="PROSITE" id="PS50109"/>
    </source>
</evidence>
<dbReference type="InterPro" id="IPR031967">
    <property type="entry name" value="PhoR_single_Cache-like_dom"/>
</dbReference>
<dbReference type="InterPro" id="IPR005467">
    <property type="entry name" value="His_kinase_dom"/>
</dbReference>
<evidence type="ECO:0000256" key="5">
    <source>
        <dbReference type="ARBA" id="ARBA00022679"/>
    </source>
</evidence>
<dbReference type="InterPro" id="IPR050351">
    <property type="entry name" value="BphY/WalK/GraS-like"/>
</dbReference>
<dbReference type="Pfam" id="PF13188">
    <property type="entry name" value="PAS_8"/>
    <property type="match status" value="1"/>
</dbReference>
<sequence length="577" mass="66674">MRKPKFDYLLLFVLIAGLFFGTWRLTDYFYNKELINQQEEFLTNNGRLLLSQLDLTDLGSESNLAMMHQFGGELDERVTLLDDKGAILYDSVYPHLTGSRDSRPEVKTVLDSNSVGTSVRYSDTLKEELLYTAQPIQQGTQLIGVLRIAKETDAFAPKTMSFRRSMFVVLFLFYLILYGSIAYLIYQRNRPLETVLPVLKRMVAEPEKSNYVVQNSSSWQELYVTINQLSEQLNETYAAFNATEEQFKTLFHELMIGVFIIDDEGKFFMINPMMEEILQVGAADQHHYWEVIEDHKLIQLIQQIMVEKDQVHQEIVLKQPEKRDLDIRLRYLENTATGDQVMGTVYDLTHVRHLEKIQRDFVGNVSHELKTPVTSLIGFTETLLDGAKDDPELTTEFLMIMQKDAHRLQRLIQDIIELSKDSDHVPEELQTIELSEFLHQQVEMYQHLLDKKEIDVKIHGPENSFFLTRLVFFQPIIKNLIENAIQYSPDQGTITIDYQLDKELTLSVTDVGIGISKEDQERIFERFYRVDRARTRNSGGTGLGLAIVREYSQILGGDVTVESRPRLGSTFTVKLPI</sequence>
<feature type="domain" description="Histidine kinase" evidence="10">
    <location>
        <begin position="364"/>
        <end position="577"/>
    </location>
</feature>
<dbReference type="CDD" id="cd00075">
    <property type="entry name" value="HATPase"/>
    <property type="match status" value="1"/>
</dbReference>
<dbReference type="PRINTS" id="PR00344">
    <property type="entry name" value="BCTRLSENSOR"/>
</dbReference>
<dbReference type="InterPro" id="IPR000014">
    <property type="entry name" value="PAS"/>
</dbReference>
<evidence type="ECO:0000256" key="1">
    <source>
        <dbReference type="ARBA" id="ARBA00000085"/>
    </source>
</evidence>
<keyword evidence="13" id="KW-1185">Reference proteome</keyword>
<dbReference type="EC" id="2.7.13.3" evidence="3"/>
<dbReference type="InterPro" id="IPR036097">
    <property type="entry name" value="HisK_dim/P_sf"/>
</dbReference>